<dbReference type="AlphaFoldDB" id="A0A3B1A2X0"/>
<keyword evidence="1" id="KW-0812">Transmembrane</keyword>
<evidence type="ECO:0000313" key="2">
    <source>
        <dbReference type="EMBL" id="VAW93937.1"/>
    </source>
</evidence>
<protein>
    <submittedName>
        <fullName evidence="2">Uncharacterized protein</fullName>
    </submittedName>
</protein>
<sequence>MASYRLPFLGRRQATGFDYLALVGFSINMAVVAVIVAHWLVNLD</sequence>
<keyword evidence="1" id="KW-1133">Transmembrane helix</keyword>
<organism evidence="2">
    <name type="scientific">hydrothermal vent metagenome</name>
    <dbReference type="NCBI Taxonomy" id="652676"/>
    <lineage>
        <taxon>unclassified sequences</taxon>
        <taxon>metagenomes</taxon>
        <taxon>ecological metagenomes</taxon>
    </lineage>
</organism>
<reference evidence="2" key="1">
    <citation type="submission" date="2018-06" db="EMBL/GenBank/DDBJ databases">
        <authorList>
            <person name="Zhirakovskaya E."/>
        </authorList>
    </citation>
    <scope>NUCLEOTIDE SEQUENCE</scope>
</reference>
<feature type="transmembrane region" description="Helical" evidence="1">
    <location>
        <begin position="20"/>
        <end position="41"/>
    </location>
</feature>
<proteinExistence type="predicted"/>
<name>A0A3B1A2X0_9ZZZZ</name>
<keyword evidence="1" id="KW-0472">Membrane</keyword>
<accession>A0A3B1A2X0</accession>
<gene>
    <name evidence="2" type="ORF">MNBD_GAMMA20-2479</name>
</gene>
<dbReference type="EMBL" id="UOFU01000039">
    <property type="protein sequence ID" value="VAW93937.1"/>
    <property type="molecule type" value="Genomic_DNA"/>
</dbReference>
<evidence type="ECO:0000256" key="1">
    <source>
        <dbReference type="SAM" id="Phobius"/>
    </source>
</evidence>